<dbReference type="EMBL" id="JAHHGZ010000008">
    <property type="protein sequence ID" value="MBW4667602.1"/>
    <property type="molecule type" value="Genomic_DNA"/>
</dbReference>
<evidence type="ECO:0000313" key="2">
    <source>
        <dbReference type="Proteomes" id="UP000729701"/>
    </source>
</evidence>
<reference evidence="1" key="2">
    <citation type="journal article" date="2022" name="Microbiol. Resour. Announc.">
        <title>Metagenome Sequencing to Explore Phylogenomics of Terrestrial Cyanobacteria.</title>
        <authorList>
            <person name="Ward R.D."/>
            <person name="Stajich J.E."/>
            <person name="Johansen J.R."/>
            <person name="Huntemann M."/>
            <person name="Clum A."/>
            <person name="Foster B."/>
            <person name="Foster B."/>
            <person name="Roux S."/>
            <person name="Palaniappan K."/>
            <person name="Varghese N."/>
            <person name="Mukherjee S."/>
            <person name="Reddy T.B.K."/>
            <person name="Daum C."/>
            <person name="Copeland A."/>
            <person name="Chen I.A."/>
            <person name="Ivanova N.N."/>
            <person name="Kyrpides N.C."/>
            <person name="Shapiro N."/>
            <person name="Eloe-Fadrosh E.A."/>
            <person name="Pietrasiak N."/>
        </authorList>
    </citation>
    <scope>NUCLEOTIDE SEQUENCE</scope>
    <source>
        <strain evidence="1">GSE-NOS-MK-12-04C</strain>
    </source>
</reference>
<evidence type="ECO:0000313" key="1">
    <source>
        <dbReference type="EMBL" id="MBW4667602.1"/>
    </source>
</evidence>
<protein>
    <submittedName>
        <fullName evidence="1">Helix-turn-helix domain-containing protein</fullName>
    </submittedName>
</protein>
<name>A0A951USB7_9CYAN</name>
<gene>
    <name evidence="1" type="ORF">KME60_09245</name>
</gene>
<dbReference type="AlphaFoldDB" id="A0A951USB7"/>
<dbReference type="Proteomes" id="UP000729701">
    <property type="component" value="Unassembled WGS sequence"/>
</dbReference>
<reference evidence="1" key="1">
    <citation type="submission" date="2021-05" db="EMBL/GenBank/DDBJ databases">
        <authorList>
            <person name="Pietrasiak N."/>
            <person name="Ward R."/>
            <person name="Stajich J.E."/>
            <person name="Kurbessoian T."/>
        </authorList>
    </citation>
    <scope>NUCLEOTIDE SEQUENCE</scope>
    <source>
        <strain evidence="1">GSE-NOS-MK-12-04C</strain>
    </source>
</reference>
<organism evidence="1 2">
    <name type="scientific">Cyanomargarita calcarea GSE-NOS-MK-12-04C</name>
    <dbReference type="NCBI Taxonomy" id="2839659"/>
    <lineage>
        <taxon>Bacteria</taxon>
        <taxon>Bacillati</taxon>
        <taxon>Cyanobacteriota</taxon>
        <taxon>Cyanophyceae</taxon>
        <taxon>Nostocales</taxon>
        <taxon>Cyanomargaritaceae</taxon>
        <taxon>Cyanomargarita</taxon>
    </lineage>
</organism>
<accession>A0A951USB7</accession>
<comment type="caution">
    <text evidence="1">The sequence shown here is derived from an EMBL/GenBank/DDBJ whole genome shotgun (WGS) entry which is preliminary data.</text>
</comment>
<sequence length="152" mass="16850">MIGTEELGKLLGISPRRVRALLKAGRVEGAFKVGGTWVIPLVDGEPVIQTSKYGPKATWEKKLKSPSPTYIHVNTKLFGKKDKDGEYVPVITVKKSSQNIYSRRVVIPGPCTVVYDFENAKYGAKTWIETFVEPMTVGDRLTYAEIQAMMAA</sequence>
<proteinExistence type="predicted"/>